<comment type="caution">
    <text evidence="2">The sequence shown here is derived from an EMBL/GenBank/DDBJ whole genome shotgun (WGS) entry which is preliminary data.</text>
</comment>
<dbReference type="RefSeq" id="WP_266010526.1">
    <property type="nucleotide sequence ID" value="NZ_JAPFQP010000001.1"/>
</dbReference>
<organism evidence="2 3">
    <name type="scientific">Lentiprolixibacter aurantiacus</name>
    <dbReference type="NCBI Taxonomy" id="2993939"/>
    <lineage>
        <taxon>Bacteria</taxon>
        <taxon>Pseudomonadati</taxon>
        <taxon>Bacteroidota</taxon>
        <taxon>Flavobacteriia</taxon>
        <taxon>Flavobacteriales</taxon>
        <taxon>Flavobacteriaceae</taxon>
        <taxon>Lentiprolixibacter</taxon>
    </lineage>
</organism>
<dbReference type="AlphaFoldDB" id="A0AAE3MJU3"/>
<evidence type="ECO:0000313" key="3">
    <source>
        <dbReference type="Proteomes" id="UP001207116"/>
    </source>
</evidence>
<feature type="signal peptide" evidence="1">
    <location>
        <begin position="1"/>
        <end position="28"/>
    </location>
</feature>
<feature type="chain" id="PRO_5042089147" description="Outer membrane porin, OprD family" evidence="1">
    <location>
        <begin position="29"/>
        <end position="477"/>
    </location>
</feature>
<reference evidence="2" key="1">
    <citation type="submission" date="2022-11" db="EMBL/GenBank/DDBJ databases">
        <title>The characterization of three novel Bacteroidetes species and genomic analysis of their roles in tidal elemental geochemical cycles.</title>
        <authorList>
            <person name="Ma K.-J."/>
        </authorList>
    </citation>
    <scope>NUCLEOTIDE SEQUENCE</scope>
    <source>
        <strain evidence="2">M415</strain>
    </source>
</reference>
<gene>
    <name evidence="2" type="ORF">OO016_02420</name>
</gene>
<dbReference type="InterPro" id="IPR023614">
    <property type="entry name" value="Porin_dom_sf"/>
</dbReference>
<keyword evidence="3" id="KW-1185">Reference proteome</keyword>
<evidence type="ECO:0008006" key="4">
    <source>
        <dbReference type="Google" id="ProtNLM"/>
    </source>
</evidence>
<name>A0AAE3MJU3_9FLAO</name>
<dbReference type="Proteomes" id="UP001207116">
    <property type="component" value="Unassembled WGS sequence"/>
</dbReference>
<accession>A0AAE3MJU3</accession>
<keyword evidence="1" id="KW-0732">Signal</keyword>
<dbReference type="EMBL" id="JAPFQP010000001">
    <property type="protein sequence ID" value="MCX2718447.1"/>
    <property type="molecule type" value="Genomic_DNA"/>
</dbReference>
<sequence>MGKHSYSWKTIILVCLLFALLPSLNAQEKPPQKNTEPHSILDSDREVTHGSLHNLKELFGLGTITGHLRNYFMSTLNEGSLTDYYANAIGGAMRFRSHEFYNFEFGAAGIFTYKAFSSDLNEVDPVTGEFSKWEHELFDVLDFDNFNDLDRLEELYVRYNLDHGFITYGKMEIEETPLMNRQDGRMKPFAFKGLWFHYALADNHHLHATWIDRISPRSTVEWFDFKEGIGLSNQGFQPDGTEAEYHEALESDGLAMLGYQTHYKDFSLEFYQWYIHHLSHTSWIGLEYEGEQWKLGIQYTIQFPDGFQKELEYEQRYMQPGEQGQVLSGMVQYSSADWDLWVAYTHAFDSGRFLFPRELGRDHFYTSLARSRLEGFGNTDVLTLGTTYHFGHDHFTGGLAYTRLFGPETDSFEFNKYNLDSYQQFNFHLDYGFTGFLDGLHISLLYVYKNNLNNTDPEAIFNRSNYHQVNFITNFDF</sequence>
<dbReference type="Gene3D" id="2.40.160.10">
    <property type="entry name" value="Porin"/>
    <property type="match status" value="1"/>
</dbReference>
<evidence type="ECO:0000313" key="2">
    <source>
        <dbReference type="EMBL" id="MCX2718447.1"/>
    </source>
</evidence>
<evidence type="ECO:0000256" key="1">
    <source>
        <dbReference type="SAM" id="SignalP"/>
    </source>
</evidence>
<proteinExistence type="predicted"/>
<protein>
    <recommendedName>
        <fullName evidence="4">Outer membrane porin, OprD family</fullName>
    </recommendedName>
</protein>